<evidence type="ECO:0000256" key="7">
    <source>
        <dbReference type="ARBA" id="ARBA00023157"/>
    </source>
</evidence>
<dbReference type="SMART" id="SM00020">
    <property type="entry name" value="Tryp_SPc"/>
    <property type="match status" value="1"/>
</dbReference>
<dbReference type="GO" id="GO:0006508">
    <property type="term" value="P:proteolysis"/>
    <property type="evidence" value="ECO:0007669"/>
    <property type="project" value="UniProtKB-KW"/>
</dbReference>
<keyword evidence="6" id="KW-0865">Zymogen</keyword>
<dbReference type="PROSITE" id="PS00135">
    <property type="entry name" value="TRYPSIN_SER"/>
    <property type="match status" value="1"/>
</dbReference>
<evidence type="ECO:0000256" key="3">
    <source>
        <dbReference type="ARBA" id="ARBA00022729"/>
    </source>
</evidence>
<dbReference type="AlphaFoldDB" id="A0A212F6W7"/>
<dbReference type="GO" id="GO:0004252">
    <property type="term" value="F:serine-type endopeptidase activity"/>
    <property type="evidence" value="ECO:0007669"/>
    <property type="project" value="InterPro"/>
</dbReference>
<dbReference type="InterPro" id="IPR050430">
    <property type="entry name" value="Peptidase_S1"/>
</dbReference>
<comment type="caution">
    <text evidence="8">The sequence shown here is derived from an EMBL/GenBank/DDBJ whole genome shotgun (WGS) entry which is preliminary data.</text>
</comment>
<gene>
    <name evidence="8" type="ORF">KGM_209537</name>
</gene>
<organism evidence="8 9">
    <name type="scientific">Danaus plexippus plexippus</name>
    <dbReference type="NCBI Taxonomy" id="278856"/>
    <lineage>
        <taxon>Eukaryota</taxon>
        <taxon>Metazoa</taxon>
        <taxon>Ecdysozoa</taxon>
        <taxon>Arthropoda</taxon>
        <taxon>Hexapoda</taxon>
        <taxon>Insecta</taxon>
        <taxon>Pterygota</taxon>
        <taxon>Neoptera</taxon>
        <taxon>Endopterygota</taxon>
        <taxon>Lepidoptera</taxon>
        <taxon>Glossata</taxon>
        <taxon>Ditrysia</taxon>
        <taxon>Papilionoidea</taxon>
        <taxon>Nymphalidae</taxon>
        <taxon>Danainae</taxon>
        <taxon>Danaini</taxon>
        <taxon>Danaina</taxon>
        <taxon>Danaus</taxon>
        <taxon>Danaus</taxon>
    </lineage>
</organism>
<dbReference type="PANTHER" id="PTHR24276">
    <property type="entry name" value="POLYSERASE-RELATED"/>
    <property type="match status" value="1"/>
</dbReference>
<dbReference type="PROSITE" id="PS00134">
    <property type="entry name" value="TRYPSIN_HIS"/>
    <property type="match status" value="1"/>
</dbReference>
<keyword evidence="3" id="KW-0732">Signal</keyword>
<protein>
    <submittedName>
        <fullName evidence="8">Vitellin-degrading protease</fullName>
    </submittedName>
</protein>
<evidence type="ECO:0000256" key="2">
    <source>
        <dbReference type="ARBA" id="ARBA00022670"/>
    </source>
</evidence>
<dbReference type="PANTHER" id="PTHR24276:SF91">
    <property type="entry name" value="AT26814P-RELATED"/>
    <property type="match status" value="1"/>
</dbReference>
<keyword evidence="9" id="KW-1185">Reference proteome</keyword>
<reference evidence="8 9" key="1">
    <citation type="journal article" date="2011" name="Cell">
        <title>The monarch butterfly genome yields insights into long-distance migration.</title>
        <authorList>
            <person name="Zhan S."/>
            <person name="Merlin C."/>
            <person name="Boore J.L."/>
            <person name="Reppert S.M."/>
        </authorList>
    </citation>
    <scope>NUCLEOTIDE SEQUENCE [LARGE SCALE GENOMIC DNA]</scope>
    <source>
        <strain evidence="8">F-2</strain>
    </source>
</reference>
<evidence type="ECO:0000256" key="5">
    <source>
        <dbReference type="ARBA" id="ARBA00022825"/>
    </source>
</evidence>
<evidence type="ECO:0000256" key="1">
    <source>
        <dbReference type="ARBA" id="ARBA00007664"/>
    </source>
</evidence>
<keyword evidence="7" id="KW-1015">Disulfide bond</keyword>
<dbReference type="SUPFAM" id="SSF50494">
    <property type="entry name" value="Trypsin-like serine proteases"/>
    <property type="match status" value="1"/>
</dbReference>
<dbReference type="CDD" id="cd00190">
    <property type="entry name" value="Tryp_SPc"/>
    <property type="match status" value="1"/>
</dbReference>
<sequence length="263" mass="28606">MFKLLLLLVIIGYVVSKPYVDDARIVGGEDIDITGAPYQVSLLNRGRHFCGGSIIDNDLILTAAHCLLGLNKRNLQVRAGSSSNREGGVVVPVGEYVYNRDFTFHNMDSDVGLIWLQKPLEFGPSIAPIIMSDEDEEIDDGELTVVTGWGNLRENGGTPKTLQMVLVPKVSATACSNAYAPSYNITPRMLCAGTPEGGKDACQGDSGGPLVYNEKLAGVVSWGLGCARPKYPGVYAKVSALREWIDEKAIYLKLKHIFRPVLY</sequence>
<dbReference type="OrthoDB" id="10059102at2759"/>
<keyword evidence="2 8" id="KW-0645">Protease</keyword>
<dbReference type="InterPro" id="IPR001314">
    <property type="entry name" value="Peptidase_S1A"/>
</dbReference>
<keyword evidence="4" id="KW-0378">Hydrolase</keyword>
<keyword evidence="5" id="KW-0720">Serine protease</keyword>
<dbReference type="FunFam" id="2.40.10.10:FF:000077">
    <property type="entry name" value="Predicted protein"/>
    <property type="match status" value="1"/>
</dbReference>
<dbReference type="FunCoup" id="A0A212F6W7">
    <property type="interactions" value="32"/>
</dbReference>
<dbReference type="Gene3D" id="2.40.10.10">
    <property type="entry name" value="Trypsin-like serine proteases"/>
    <property type="match status" value="1"/>
</dbReference>
<evidence type="ECO:0000256" key="4">
    <source>
        <dbReference type="ARBA" id="ARBA00022801"/>
    </source>
</evidence>
<dbReference type="KEGG" id="dpl:KGM_209537"/>
<dbReference type="InterPro" id="IPR018114">
    <property type="entry name" value="TRYPSIN_HIS"/>
</dbReference>
<dbReference type="InterPro" id="IPR033116">
    <property type="entry name" value="TRYPSIN_SER"/>
</dbReference>
<proteinExistence type="inferred from homology"/>
<evidence type="ECO:0000313" key="8">
    <source>
        <dbReference type="EMBL" id="OWR49473.1"/>
    </source>
</evidence>
<evidence type="ECO:0000256" key="6">
    <source>
        <dbReference type="ARBA" id="ARBA00023145"/>
    </source>
</evidence>
<dbReference type="EMBL" id="AGBW02009962">
    <property type="protein sequence ID" value="OWR49473.1"/>
    <property type="molecule type" value="Genomic_DNA"/>
</dbReference>
<dbReference type="InterPro" id="IPR001254">
    <property type="entry name" value="Trypsin_dom"/>
</dbReference>
<dbReference type="eggNOG" id="KOG3627">
    <property type="taxonomic scope" value="Eukaryota"/>
</dbReference>
<dbReference type="InterPro" id="IPR009003">
    <property type="entry name" value="Peptidase_S1_PA"/>
</dbReference>
<dbReference type="Pfam" id="PF00089">
    <property type="entry name" value="Trypsin"/>
    <property type="match status" value="1"/>
</dbReference>
<comment type="similarity">
    <text evidence="1">Belongs to the peptidase S1 family.</text>
</comment>
<dbReference type="PRINTS" id="PR00722">
    <property type="entry name" value="CHYMOTRYPSIN"/>
</dbReference>
<evidence type="ECO:0000313" key="9">
    <source>
        <dbReference type="Proteomes" id="UP000007151"/>
    </source>
</evidence>
<dbReference type="InterPro" id="IPR043504">
    <property type="entry name" value="Peptidase_S1_PA_chymotrypsin"/>
</dbReference>
<name>A0A212F6W7_DANPL</name>
<accession>A0A212F6W7</accession>
<dbReference type="Proteomes" id="UP000007151">
    <property type="component" value="Unassembled WGS sequence"/>
</dbReference>
<dbReference type="PROSITE" id="PS50240">
    <property type="entry name" value="TRYPSIN_DOM"/>
    <property type="match status" value="1"/>
</dbReference>